<dbReference type="EMBL" id="QOKZ01000004">
    <property type="protein sequence ID" value="RMC35089.1"/>
    <property type="molecule type" value="Genomic_DNA"/>
</dbReference>
<keyword evidence="4" id="KW-1185">Reference proteome</keyword>
<organism evidence="3 4">
    <name type="scientific">Paracoccus alkanivorans</name>
    <dbReference type="NCBI Taxonomy" id="2116655"/>
    <lineage>
        <taxon>Bacteria</taxon>
        <taxon>Pseudomonadati</taxon>
        <taxon>Pseudomonadota</taxon>
        <taxon>Alphaproteobacteria</taxon>
        <taxon>Rhodobacterales</taxon>
        <taxon>Paracoccaceae</taxon>
        <taxon>Paracoccus</taxon>
    </lineage>
</organism>
<dbReference type="InterPro" id="IPR010819">
    <property type="entry name" value="AGE/CE"/>
</dbReference>
<evidence type="ECO:0000256" key="2">
    <source>
        <dbReference type="ARBA" id="ARBA00023235"/>
    </source>
</evidence>
<dbReference type="GO" id="GO:0016853">
    <property type="term" value="F:isomerase activity"/>
    <property type="evidence" value="ECO:0007669"/>
    <property type="project" value="UniProtKB-KW"/>
</dbReference>
<dbReference type="PANTHER" id="PTHR15108">
    <property type="entry name" value="N-ACYLGLUCOSAMINE-2-EPIMERASE"/>
    <property type="match status" value="1"/>
</dbReference>
<reference evidence="3 4" key="1">
    <citation type="submission" date="2018-07" db="EMBL/GenBank/DDBJ databases">
        <authorList>
            <person name="Zhang Y."/>
            <person name="Wang L."/>
            <person name="Ma S."/>
        </authorList>
    </citation>
    <scope>NUCLEOTIDE SEQUENCE [LARGE SCALE GENOMIC DNA]</scope>
    <source>
        <strain evidence="3 4">4-2</strain>
    </source>
</reference>
<evidence type="ECO:0000313" key="4">
    <source>
        <dbReference type="Proteomes" id="UP000273516"/>
    </source>
</evidence>
<evidence type="ECO:0000256" key="1">
    <source>
        <dbReference type="ARBA" id="ARBA00008558"/>
    </source>
</evidence>
<evidence type="ECO:0000313" key="3">
    <source>
        <dbReference type="EMBL" id="RMC35089.1"/>
    </source>
</evidence>
<dbReference type="GO" id="GO:0005975">
    <property type="term" value="P:carbohydrate metabolic process"/>
    <property type="evidence" value="ECO:0007669"/>
    <property type="project" value="InterPro"/>
</dbReference>
<name>A0A3M0MBX8_9RHOB</name>
<protein>
    <submittedName>
        <fullName evidence="3">AGE family epimerase/isomerase</fullName>
    </submittedName>
</protein>
<dbReference type="Proteomes" id="UP000273516">
    <property type="component" value="Unassembled WGS sequence"/>
</dbReference>
<proteinExistence type="inferred from homology"/>
<dbReference type="OrthoDB" id="9806359at2"/>
<dbReference type="AlphaFoldDB" id="A0A3M0MBX8"/>
<comment type="similarity">
    <text evidence="1">Belongs to the N-acylglucosamine 2-epimerase family.</text>
</comment>
<sequence>MTDGPGNAEAQTHWLEDPAHRAWLVRDAHLALDFFDSSPRDGGGFHTLDLAGKPLAGDVQELHTTTRLVHSYALARMAGREDRAGIIDRGMDFLWNGHRDLQHGGYLWSVDGDGAADGIKLAYGHVFVLLAASSAKMAGHPDADRLLADIAEVLDRHYWDEEQGLFRDEFTREWQPFSTYRGMNANMHGVEALLTAHEATGEGEYLARAGRILDFFIAGQAAAEDWRIPEHYDQNWRPDRGYAGNPMFRPAGTTPGHSFEMARLLLQYWDLAGRPDGQAPARARALVERALADAWDEERQGFAYTLKFGGEVDNPARYWWPVTEAIGALAVLIKLERRDDDEGWYRRLWTFADAYLVDHRHGGWFPELDDANRPTATQFAGKPDIYHALQADLLPLAPGLSRAAEALQAERPLERAGS</sequence>
<accession>A0A3M0MBX8</accession>
<gene>
    <name evidence="3" type="ORF">C9E81_12985</name>
</gene>
<dbReference type="InterPro" id="IPR012341">
    <property type="entry name" value="6hp_glycosidase-like_sf"/>
</dbReference>
<comment type="caution">
    <text evidence="3">The sequence shown here is derived from an EMBL/GenBank/DDBJ whole genome shotgun (WGS) entry which is preliminary data.</text>
</comment>
<dbReference type="Gene3D" id="1.50.10.10">
    <property type="match status" value="1"/>
</dbReference>
<keyword evidence="2 3" id="KW-0413">Isomerase</keyword>
<dbReference type="SUPFAM" id="SSF48208">
    <property type="entry name" value="Six-hairpin glycosidases"/>
    <property type="match status" value="1"/>
</dbReference>
<dbReference type="RefSeq" id="WP_122112863.1">
    <property type="nucleotide sequence ID" value="NZ_QOKZ01000004.1"/>
</dbReference>
<dbReference type="Pfam" id="PF07221">
    <property type="entry name" value="GlcNAc_2-epim"/>
    <property type="match status" value="1"/>
</dbReference>
<dbReference type="InterPro" id="IPR008928">
    <property type="entry name" value="6-hairpin_glycosidase_sf"/>
</dbReference>